<dbReference type="Gene3D" id="1.10.10.160">
    <property type="match status" value="1"/>
</dbReference>
<comment type="caution">
    <text evidence="8">The sequence shown here is derived from an EMBL/GenBank/DDBJ whole genome shotgun (WGS) entry which is preliminary data.</text>
</comment>
<dbReference type="PANTHER" id="PTHR13779">
    <property type="entry name" value="WERNER HELICASE-INTERACTING PROTEIN 1 FAMILY MEMBER"/>
    <property type="match status" value="1"/>
</dbReference>
<evidence type="ECO:0000256" key="2">
    <source>
        <dbReference type="ARBA" id="ARBA00022801"/>
    </source>
</evidence>
<evidence type="ECO:0000256" key="5">
    <source>
        <dbReference type="SAM" id="MobiDB-lite"/>
    </source>
</evidence>
<evidence type="ECO:0000313" key="8">
    <source>
        <dbReference type="EMBL" id="MFC1455530.1"/>
    </source>
</evidence>
<dbReference type="InterPro" id="IPR021886">
    <property type="entry name" value="MgsA_C"/>
</dbReference>
<keyword evidence="3" id="KW-0347">Helicase</keyword>
<evidence type="ECO:0000313" key="9">
    <source>
        <dbReference type="Proteomes" id="UP001593940"/>
    </source>
</evidence>
<feature type="region of interest" description="Disordered" evidence="5">
    <location>
        <begin position="1"/>
        <end position="25"/>
    </location>
</feature>
<dbReference type="EMBL" id="JBHOMY010000007">
    <property type="protein sequence ID" value="MFC1455530.1"/>
    <property type="molecule type" value="Genomic_DNA"/>
</dbReference>
<evidence type="ECO:0000259" key="6">
    <source>
        <dbReference type="Pfam" id="PF00580"/>
    </source>
</evidence>
<dbReference type="Pfam" id="PF12002">
    <property type="entry name" value="MgsA_C"/>
    <property type="match status" value="1"/>
</dbReference>
<dbReference type="InterPro" id="IPR013986">
    <property type="entry name" value="DExx_box_DNA_helicase_dom_sf"/>
</dbReference>
<protein>
    <submittedName>
        <fullName evidence="8">UvrD-helicase domain-containing protein</fullName>
    </submittedName>
</protein>
<feature type="domain" description="UvrD-like helicase ATP-binding" evidence="6">
    <location>
        <begin position="22"/>
        <end position="165"/>
    </location>
</feature>
<evidence type="ECO:0000259" key="7">
    <source>
        <dbReference type="Pfam" id="PF12002"/>
    </source>
</evidence>
<dbReference type="InterPro" id="IPR027417">
    <property type="entry name" value="P-loop_NTPase"/>
</dbReference>
<keyword evidence="4" id="KW-0067">ATP-binding</keyword>
<evidence type="ECO:0000256" key="3">
    <source>
        <dbReference type="ARBA" id="ARBA00022806"/>
    </source>
</evidence>
<dbReference type="Pfam" id="PF00580">
    <property type="entry name" value="UvrD-helicase"/>
    <property type="match status" value="1"/>
</dbReference>
<evidence type="ECO:0000256" key="4">
    <source>
        <dbReference type="ARBA" id="ARBA00022840"/>
    </source>
</evidence>
<name>A0ABV6Y3D7_9HYPH</name>
<dbReference type="Proteomes" id="UP001593940">
    <property type="component" value="Unassembled WGS sequence"/>
</dbReference>
<dbReference type="RefSeq" id="WP_377028705.1">
    <property type="nucleotide sequence ID" value="NZ_JBHOMY010000007.1"/>
</dbReference>
<proteinExistence type="predicted"/>
<organism evidence="8 9">
    <name type="scientific">Microvirga arabica</name>
    <dbReference type="NCBI Taxonomy" id="1128671"/>
    <lineage>
        <taxon>Bacteria</taxon>
        <taxon>Pseudomonadati</taxon>
        <taxon>Pseudomonadota</taxon>
        <taxon>Alphaproteobacteria</taxon>
        <taxon>Hyphomicrobiales</taxon>
        <taxon>Methylobacteriaceae</taxon>
        <taxon>Microvirga</taxon>
    </lineage>
</organism>
<keyword evidence="9" id="KW-1185">Reference proteome</keyword>
<dbReference type="Gene3D" id="1.20.272.10">
    <property type="match status" value="1"/>
</dbReference>
<dbReference type="InterPro" id="IPR008921">
    <property type="entry name" value="DNA_pol3_clamp-load_cplx_C"/>
</dbReference>
<dbReference type="SUPFAM" id="SSF48019">
    <property type="entry name" value="post-AAA+ oligomerization domain-like"/>
    <property type="match status" value="1"/>
</dbReference>
<feature type="compositionally biased region" description="Polar residues" evidence="5">
    <location>
        <begin position="1"/>
        <end position="19"/>
    </location>
</feature>
<dbReference type="SUPFAM" id="SSF52540">
    <property type="entry name" value="P-loop containing nucleoside triphosphate hydrolases"/>
    <property type="match status" value="1"/>
</dbReference>
<dbReference type="Gene3D" id="3.40.50.300">
    <property type="entry name" value="P-loop containing nucleotide triphosphate hydrolases"/>
    <property type="match status" value="1"/>
</dbReference>
<sequence length="371" mass="41139">MLTPLTAPSQTSRFRSTPNRSRKAAHELRDRIGKRIKTDLDSLYVGTFHSLSSRMLRIHQAIHTGEKPFTIVEPEEIKMILTGILASLDGFANSSSSRELDKWINGLLETIDAAKNIGAALNHSAGSSWVRSASGLSREDADILAQYDRTMRENRCLDYNDLNLFQASPVLYDRNADQHYDSVSAFLKAMRGSDPDATLYWLAKLIHAGEDPRFIARRIMIHASEDVGLADNTALQTAVAALHAVQHIGYPEAQIVLAHAALHICRAPKSNSVCRGIGQAMAYVQSAPPIPVPLHLRDTHYASAKTLHGYGGYVFPHDDARGWVEQEYAPGITLGEFYQSDSRGPNTFEGRADQFWAEVTGREQPRHPKKS</sequence>
<reference evidence="8 9" key="1">
    <citation type="submission" date="2024-09" db="EMBL/GenBank/DDBJ databases">
        <title>Nodulacao em especies de Leguminosae Basais da Amazonia e Caracterizacao dos Rizobios e Bacterias Associadas aos Nodulos.</title>
        <authorList>
            <person name="Jambeiro I.C.A."/>
            <person name="Lopes I.S."/>
            <person name="Aguiar E.R.G.R."/>
            <person name="Santos A.F.J."/>
            <person name="Dos Santos J.M.F."/>
            <person name="Gross E."/>
        </authorList>
    </citation>
    <scope>NUCLEOTIDE SEQUENCE [LARGE SCALE GENOMIC DNA]</scope>
    <source>
        <strain evidence="8 9">BRUESC1165</strain>
    </source>
</reference>
<gene>
    <name evidence="8" type="ORF">ACETIH_02050</name>
</gene>
<dbReference type="InterPro" id="IPR051314">
    <property type="entry name" value="AAA_ATPase_RarA/MGS1/WRNIP1"/>
</dbReference>
<feature type="domain" description="MgsA AAA+ ATPase C-terminal" evidence="7">
    <location>
        <begin position="192"/>
        <end position="344"/>
    </location>
</feature>
<accession>A0ABV6Y3D7</accession>
<dbReference type="PANTHER" id="PTHR13779:SF7">
    <property type="entry name" value="ATPASE WRNIP1"/>
    <property type="match status" value="1"/>
</dbReference>
<keyword evidence="2" id="KW-0378">Hydrolase</keyword>
<keyword evidence="1" id="KW-0547">Nucleotide-binding</keyword>
<dbReference type="Gene3D" id="1.10.3710.10">
    <property type="entry name" value="DNA polymerase III clamp loader subunits, C-terminal domain"/>
    <property type="match status" value="1"/>
</dbReference>
<evidence type="ECO:0000256" key="1">
    <source>
        <dbReference type="ARBA" id="ARBA00022741"/>
    </source>
</evidence>
<dbReference type="InterPro" id="IPR014016">
    <property type="entry name" value="UvrD-like_ATP-bd"/>
</dbReference>